<evidence type="ECO:0000313" key="3">
    <source>
        <dbReference type="Proteomes" id="UP000198215"/>
    </source>
</evidence>
<reference evidence="3" key="1">
    <citation type="submission" date="2016-06" db="EMBL/GenBank/DDBJ databases">
        <authorList>
            <person name="Varghese N."/>
            <person name="Submissions Spin"/>
        </authorList>
    </citation>
    <scope>NUCLEOTIDE SEQUENCE [LARGE SCALE GENOMIC DNA]</scope>
    <source>
        <strain evidence="3">DSM 45161</strain>
    </source>
</reference>
<feature type="region of interest" description="Disordered" evidence="1">
    <location>
        <begin position="1"/>
        <end position="21"/>
    </location>
</feature>
<gene>
    <name evidence="2" type="ORF">GA0070614_0526</name>
</gene>
<dbReference type="Proteomes" id="UP000198215">
    <property type="component" value="Chromosome I"/>
</dbReference>
<protein>
    <submittedName>
        <fullName evidence="2">Uncharacterized protein</fullName>
    </submittedName>
</protein>
<organism evidence="2 3">
    <name type="scientific">Micromonospora coxensis</name>
    <dbReference type="NCBI Taxonomy" id="356852"/>
    <lineage>
        <taxon>Bacteria</taxon>
        <taxon>Bacillati</taxon>
        <taxon>Actinomycetota</taxon>
        <taxon>Actinomycetes</taxon>
        <taxon>Micromonosporales</taxon>
        <taxon>Micromonosporaceae</taxon>
        <taxon>Micromonospora</taxon>
    </lineage>
</organism>
<sequence>MRHPPDTEPGTSTPTYPPPPLDPAALAGLLAPRELAAEPAYPRLLAGGVVGLATSQYLNREQRAACMRVLADVPGIAYAGASTDIAGRPGLAFTVAADMSTSTLVVDARTGEQIAAPERVTGQRPGLFSHVLILERGHTTKAGVALRP</sequence>
<proteinExistence type="predicted"/>
<dbReference type="EMBL" id="LT607753">
    <property type="protein sequence ID" value="SCG38498.1"/>
    <property type="molecule type" value="Genomic_DNA"/>
</dbReference>
<name>A0A1C5GXM2_9ACTN</name>
<dbReference type="RefSeq" id="WP_231933489.1">
    <property type="nucleotide sequence ID" value="NZ_LT607753.1"/>
</dbReference>
<accession>A0A1C5GXM2</accession>
<dbReference type="AlphaFoldDB" id="A0A1C5GXM2"/>
<keyword evidence="3" id="KW-1185">Reference proteome</keyword>
<evidence type="ECO:0000313" key="2">
    <source>
        <dbReference type="EMBL" id="SCG38498.1"/>
    </source>
</evidence>
<evidence type="ECO:0000256" key="1">
    <source>
        <dbReference type="SAM" id="MobiDB-lite"/>
    </source>
</evidence>